<keyword evidence="12" id="KW-0282">Flagellum</keyword>
<dbReference type="STRING" id="1122209.SAMN02745752_00695"/>
<comment type="similarity">
    <text evidence="2 8">Belongs to the flagella basal body rod proteins family.</text>
</comment>
<evidence type="ECO:0000259" key="9">
    <source>
        <dbReference type="Pfam" id="PF00460"/>
    </source>
</evidence>
<dbReference type="GO" id="GO:0071978">
    <property type="term" value="P:bacterial-type flagellum-dependent swarming motility"/>
    <property type="evidence" value="ECO:0007669"/>
    <property type="project" value="TreeGrafter"/>
</dbReference>
<proteinExistence type="inferred from homology"/>
<feature type="domain" description="Flagellar basal body rod protein N-terminal" evidence="9">
    <location>
        <begin position="7"/>
        <end position="35"/>
    </location>
</feature>
<evidence type="ECO:0000256" key="2">
    <source>
        <dbReference type="ARBA" id="ARBA00009677"/>
    </source>
</evidence>
<reference evidence="12 13" key="1">
    <citation type="submission" date="2016-11" db="EMBL/GenBank/DDBJ databases">
        <authorList>
            <person name="Jaros S."/>
            <person name="Januszkiewicz K."/>
            <person name="Wedrychowicz H."/>
        </authorList>
    </citation>
    <scope>NUCLEOTIDE SEQUENCE [LARGE SCALE GENOMIC DNA]</scope>
    <source>
        <strain evidence="12 13">DSM 21637</strain>
    </source>
</reference>
<dbReference type="InterPro" id="IPR010930">
    <property type="entry name" value="Flg_bb/hook_C_dom"/>
</dbReference>
<dbReference type="InterPro" id="IPR012834">
    <property type="entry name" value="FlgG_G_neg"/>
</dbReference>
<dbReference type="RefSeq" id="WP_072324957.1">
    <property type="nucleotide sequence ID" value="NZ_FPJW01000002.1"/>
</dbReference>
<evidence type="ECO:0000256" key="7">
    <source>
        <dbReference type="NCBIfam" id="TIGR02488"/>
    </source>
</evidence>
<dbReference type="PANTHER" id="PTHR30435:SF19">
    <property type="entry name" value="FLAGELLAR BASAL-BODY ROD PROTEIN FLGG"/>
    <property type="match status" value="1"/>
</dbReference>
<accession>A0A1K1UZM0</accession>
<evidence type="ECO:0000256" key="5">
    <source>
        <dbReference type="ARBA" id="ARBA00025933"/>
    </source>
</evidence>
<keyword evidence="4 8" id="KW-0975">Bacterial flagellum</keyword>
<dbReference type="Proteomes" id="UP000182350">
    <property type="component" value="Unassembled WGS sequence"/>
</dbReference>
<dbReference type="Pfam" id="PF00460">
    <property type="entry name" value="Flg_bb_rod"/>
    <property type="match status" value="1"/>
</dbReference>
<evidence type="ECO:0000259" key="10">
    <source>
        <dbReference type="Pfam" id="PF06429"/>
    </source>
</evidence>
<gene>
    <name evidence="12" type="ORF">SAMN02745752_00695</name>
</gene>
<dbReference type="Pfam" id="PF22692">
    <property type="entry name" value="LlgE_F_G_D1"/>
    <property type="match status" value="1"/>
</dbReference>
<dbReference type="InterPro" id="IPR020013">
    <property type="entry name" value="Flagellar_FlgE/F/G"/>
</dbReference>
<dbReference type="AlphaFoldDB" id="A0A1K1UZM0"/>
<evidence type="ECO:0000256" key="4">
    <source>
        <dbReference type="ARBA" id="ARBA00023143"/>
    </source>
</evidence>
<dbReference type="NCBIfam" id="TIGR03506">
    <property type="entry name" value="FlgEFG_subfam"/>
    <property type="match status" value="2"/>
</dbReference>
<dbReference type="NCBIfam" id="TIGR02488">
    <property type="entry name" value="flgG_G_neg"/>
    <property type="match status" value="1"/>
</dbReference>
<dbReference type="OrthoDB" id="9804559at2"/>
<dbReference type="InterPro" id="IPR037925">
    <property type="entry name" value="FlgE/F/G-like"/>
</dbReference>
<keyword evidence="12" id="KW-0969">Cilium</keyword>
<organism evidence="12 13">
    <name type="scientific">Marinospirillum alkaliphilum DSM 21637</name>
    <dbReference type="NCBI Taxonomy" id="1122209"/>
    <lineage>
        <taxon>Bacteria</taxon>
        <taxon>Pseudomonadati</taxon>
        <taxon>Pseudomonadota</taxon>
        <taxon>Gammaproteobacteria</taxon>
        <taxon>Oceanospirillales</taxon>
        <taxon>Oceanospirillaceae</taxon>
        <taxon>Marinospirillum</taxon>
    </lineage>
</organism>
<sequence>MHPALWTGKTGLNAMDVKMSTIANNLANVNTVGFKRNRAIFEDLLYQAQKLPGAQNGGDTQLPTGLQLGTGVRVTATQRQFTEGSLEVTNQPLDMAINGRGFFRIQMPDGELAYTRNGQFHLDADGRIVNTNGFPVEPEIVVPENTNSISIGRDGTVTVTQAGQNNQPQQIGQIEVVDFVNPAGLLSIGHNLFVETAGSGAPLDGVGGENGFGAVEQSMLELSNVSAVEELVDMITTQRAYEMNTKVVSSADDMLRNLTQTL</sequence>
<dbReference type="InterPro" id="IPR001444">
    <property type="entry name" value="Flag_bb_rod_N"/>
</dbReference>
<dbReference type="Pfam" id="PF06429">
    <property type="entry name" value="Flg_bbr_C"/>
    <property type="match status" value="1"/>
</dbReference>
<dbReference type="PROSITE" id="PS00588">
    <property type="entry name" value="FLAGELLA_BB_ROD"/>
    <property type="match status" value="1"/>
</dbReference>
<evidence type="ECO:0000256" key="1">
    <source>
        <dbReference type="ARBA" id="ARBA00004117"/>
    </source>
</evidence>
<evidence type="ECO:0000256" key="3">
    <source>
        <dbReference type="ARBA" id="ARBA00017948"/>
    </source>
</evidence>
<dbReference type="InterPro" id="IPR019776">
    <property type="entry name" value="Flagellar_basal_body_rod_CS"/>
</dbReference>
<comment type="subcellular location">
    <subcellularLocation>
        <location evidence="1 8">Bacterial flagellum basal body</location>
    </subcellularLocation>
</comment>
<dbReference type="GO" id="GO:0009426">
    <property type="term" value="C:bacterial-type flagellum basal body, distal rod"/>
    <property type="evidence" value="ECO:0007669"/>
    <property type="project" value="UniProtKB-UniRule"/>
</dbReference>
<dbReference type="InterPro" id="IPR053967">
    <property type="entry name" value="LlgE_F_G-like_D1"/>
</dbReference>
<comment type="subunit">
    <text evidence="5 8">The basal body constitutes a major portion of the flagellar organelle and consists of four rings (L,P,S, and M) mounted on a central rod. The rod consists of about 26 subunits of FlgG in the distal portion, and FlgB, FlgC and FlgF are thought to build up the proximal portion of the rod with about 6 subunits each.</text>
</comment>
<protein>
    <recommendedName>
        <fullName evidence="3 7">Flagellar basal-body rod protein FlgG</fullName>
    </recommendedName>
    <alternativeName>
        <fullName evidence="6 8">Distal rod protein</fullName>
    </alternativeName>
</protein>
<evidence type="ECO:0000256" key="8">
    <source>
        <dbReference type="RuleBase" id="RU362116"/>
    </source>
</evidence>
<feature type="domain" description="Flagellar basal-body/hook protein C-terminal" evidence="10">
    <location>
        <begin position="217"/>
        <end position="260"/>
    </location>
</feature>
<feature type="domain" description="Flagellar hook protein FlgE/F/G-like D1" evidence="11">
    <location>
        <begin position="96"/>
        <end position="159"/>
    </location>
</feature>
<evidence type="ECO:0000256" key="6">
    <source>
        <dbReference type="ARBA" id="ARBA00032912"/>
    </source>
</evidence>
<keyword evidence="12" id="KW-0966">Cell projection</keyword>
<dbReference type="SUPFAM" id="SSF117143">
    <property type="entry name" value="Flagellar hook protein flgE"/>
    <property type="match status" value="1"/>
</dbReference>
<dbReference type="EMBL" id="FPJW01000002">
    <property type="protein sequence ID" value="SFX18279.1"/>
    <property type="molecule type" value="Genomic_DNA"/>
</dbReference>
<evidence type="ECO:0000313" key="13">
    <source>
        <dbReference type="Proteomes" id="UP000182350"/>
    </source>
</evidence>
<name>A0A1K1UZM0_9GAMM</name>
<evidence type="ECO:0000259" key="11">
    <source>
        <dbReference type="Pfam" id="PF22692"/>
    </source>
</evidence>
<dbReference type="PANTHER" id="PTHR30435">
    <property type="entry name" value="FLAGELLAR PROTEIN"/>
    <property type="match status" value="1"/>
</dbReference>
<evidence type="ECO:0000313" key="12">
    <source>
        <dbReference type="EMBL" id="SFX18279.1"/>
    </source>
</evidence>
<keyword evidence="13" id="KW-1185">Reference proteome</keyword>